<dbReference type="PANTHER" id="PTHR12697">
    <property type="entry name" value="PBS LYASE HEAT-LIKE PROTEIN"/>
    <property type="match status" value="1"/>
</dbReference>
<organism evidence="3 4">
    <name type="scientific">Didymodactylos carnosus</name>
    <dbReference type="NCBI Taxonomy" id="1234261"/>
    <lineage>
        <taxon>Eukaryota</taxon>
        <taxon>Metazoa</taxon>
        <taxon>Spiralia</taxon>
        <taxon>Gnathifera</taxon>
        <taxon>Rotifera</taxon>
        <taxon>Eurotatoria</taxon>
        <taxon>Bdelloidea</taxon>
        <taxon>Philodinida</taxon>
        <taxon>Philodinidae</taxon>
        <taxon>Didymodactylos</taxon>
    </lineage>
</organism>
<dbReference type="PANTHER" id="PTHR12697:SF5">
    <property type="entry name" value="DEOXYHYPUSINE HYDROXYLASE"/>
    <property type="match status" value="1"/>
</dbReference>
<reference evidence="3" key="1">
    <citation type="submission" date="2021-02" db="EMBL/GenBank/DDBJ databases">
        <authorList>
            <person name="Nowell W R."/>
        </authorList>
    </citation>
    <scope>NUCLEOTIDE SEQUENCE</scope>
</reference>
<dbReference type="PROSITE" id="PS50077">
    <property type="entry name" value="HEAT_REPEAT"/>
    <property type="match status" value="1"/>
</dbReference>
<name>A0A8S2QR63_9BILA</name>
<dbReference type="InterPro" id="IPR011989">
    <property type="entry name" value="ARM-like"/>
</dbReference>
<dbReference type="Pfam" id="PF13646">
    <property type="entry name" value="HEAT_2"/>
    <property type="match status" value="1"/>
</dbReference>
<protein>
    <recommendedName>
        <fullName evidence="5">HEAT repeat domain-containing protein</fullName>
    </recommendedName>
</protein>
<evidence type="ECO:0008006" key="5">
    <source>
        <dbReference type="Google" id="ProtNLM"/>
    </source>
</evidence>
<dbReference type="EMBL" id="CAJOBC010037869">
    <property type="protein sequence ID" value="CAF4127554.1"/>
    <property type="molecule type" value="Genomic_DNA"/>
</dbReference>
<gene>
    <name evidence="3" type="ORF">SRO942_LOCUS29071</name>
</gene>
<evidence type="ECO:0000313" key="4">
    <source>
        <dbReference type="Proteomes" id="UP000681722"/>
    </source>
</evidence>
<evidence type="ECO:0000313" key="3">
    <source>
        <dbReference type="EMBL" id="CAF4127554.1"/>
    </source>
</evidence>
<dbReference type="InterPro" id="IPR016024">
    <property type="entry name" value="ARM-type_fold"/>
</dbReference>
<comment type="function">
    <text evidence="1">Catalyzes the hydroxylation of the N(6)-(4-aminobutyl)-L-lysine intermediate produced by deoxyhypusine synthase/DHPS on a critical lysine of the eukaryotic translation initiation factor 5A/eIF-5A. This is the second step of the post-translational modification of that lysine into an unusual amino acid residue named hypusine. Hypusination is unique to mature eIF-5A factor and is essential for its function.</text>
</comment>
<dbReference type="InterPro" id="IPR021133">
    <property type="entry name" value="HEAT_type_2"/>
</dbReference>
<dbReference type="OrthoDB" id="10057221at2759"/>
<feature type="repeat" description="HEAT" evidence="2">
    <location>
        <begin position="45"/>
        <end position="69"/>
    </location>
</feature>
<dbReference type="Proteomes" id="UP000681722">
    <property type="component" value="Unassembled WGS sequence"/>
</dbReference>
<dbReference type="Gene3D" id="1.25.10.10">
    <property type="entry name" value="Leucine-rich Repeat Variant"/>
    <property type="match status" value="1"/>
</dbReference>
<proteinExistence type="predicted"/>
<sequence length="69" mass="7110">MGDKAGTAEVIRALLAALGDEKEHVRRNACEALGNMGDKAGTAEVIRALLSALGDKNENVRSSACEALG</sequence>
<evidence type="ECO:0000256" key="2">
    <source>
        <dbReference type="PROSITE-ProRule" id="PRU00103"/>
    </source>
</evidence>
<dbReference type="AlphaFoldDB" id="A0A8S2QR63"/>
<accession>A0A8S2QR63</accession>
<dbReference type="GO" id="GO:0016491">
    <property type="term" value="F:oxidoreductase activity"/>
    <property type="evidence" value="ECO:0007669"/>
    <property type="project" value="TreeGrafter"/>
</dbReference>
<dbReference type="SUPFAM" id="SSF48371">
    <property type="entry name" value="ARM repeat"/>
    <property type="match status" value="1"/>
</dbReference>
<comment type="caution">
    <text evidence="3">The sequence shown here is derived from an EMBL/GenBank/DDBJ whole genome shotgun (WGS) entry which is preliminary data.</text>
</comment>
<feature type="non-terminal residue" evidence="3">
    <location>
        <position position="69"/>
    </location>
</feature>
<evidence type="ECO:0000256" key="1">
    <source>
        <dbReference type="ARBA" id="ARBA00045876"/>
    </source>
</evidence>